<dbReference type="NCBIfam" id="TIGR00287">
    <property type="entry name" value="cas1"/>
    <property type="match status" value="1"/>
</dbReference>
<keyword evidence="8 9" id="KW-0464">Manganese</keyword>
<keyword evidence="5 9" id="KW-0460">Magnesium</keyword>
<keyword evidence="7 9" id="KW-0238">DNA-binding</keyword>
<comment type="function">
    <text evidence="9">CRISPR (clustered regularly interspaced short palindromic repeat), is an adaptive immune system that provides protection against mobile genetic elements (viruses, transposable elements and conjugative plasmids). CRISPR clusters contain spacers, sequences complementary to antecedent mobile elements, and target invading nucleic acids. CRISPR clusters are transcribed and processed into CRISPR RNA (crRNA). Acts as a dsDNA endonuclease. Involved in the integration of spacer DNA into the CRISPR cassette.</text>
</comment>
<evidence type="ECO:0000256" key="9">
    <source>
        <dbReference type="HAMAP-Rule" id="MF_01470"/>
    </source>
</evidence>
<dbReference type="Gene3D" id="1.20.120.920">
    <property type="entry name" value="CRISPR-associated endonuclease Cas1, C-terminal domain"/>
    <property type="match status" value="1"/>
</dbReference>
<dbReference type="GO" id="GO:0051607">
    <property type="term" value="P:defense response to virus"/>
    <property type="evidence" value="ECO:0007669"/>
    <property type="project" value="UniProtKB-UniRule"/>
</dbReference>
<protein>
    <recommendedName>
        <fullName evidence="9">CRISPR-associated endonuclease Cas1</fullName>
        <ecNumber evidence="9">3.1.-.-</ecNumber>
    </recommendedName>
</protein>
<keyword evidence="2 9" id="KW-0479">Metal-binding</keyword>
<dbReference type="GO" id="GO:0043571">
    <property type="term" value="P:maintenance of CRISPR repeat elements"/>
    <property type="evidence" value="ECO:0007669"/>
    <property type="project" value="UniProtKB-UniRule"/>
</dbReference>
<evidence type="ECO:0000256" key="8">
    <source>
        <dbReference type="ARBA" id="ARBA00023211"/>
    </source>
</evidence>
<dbReference type="Pfam" id="PF01867">
    <property type="entry name" value="Cas_Cas1"/>
    <property type="match status" value="1"/>
</dbReference>
<evidence type="ECO:0000256" key="7">
    <source>
        <dbReference type="ARBA" id="ARBA00023125"/>
    </source>
</evidence>
<dbReference type="HAMAP" id="MF_01470">
    <property type="entry name" value="Cas1"/>
    <property type="match status" value="1"/>
</dbReference>
<comment type="cofactor">
    <cofactor evidence="9">
        <name>Mg(2+)</name>
        <dbReference type="ChEBI" id="CHEBI:18420"/>
    </cofactor>
    <cofactor evidence="9">
        <name>Mn(2+)</name>
        <dbReference type="ChEBI" id="CHEBI:29035"/>
    </cofactor>
</comment>
<keyword evidence="3 9" id="KW-0255">Endonuclease</keyword>
<dbReference type="InterPro" id="IPR042211">
    <property type="entry name" value="CRISPR-assoc_Cas1_N"/>
</dbReference>
<dbReference type="GO" id="GO:0004519">
    <property type="term" value="F:endonuclease activity"/>
    <property type="evidence" value="ECO:0007669"/>
    <property type="project" value="UniProtKB-UniRule"/>
</dbReference>
<sequence>MPRDLSVLRGVLEMKSLEIADYGVKLSTKGKTFVISKKDGKKVNVSPAEVDQIVIMTSGVTVTSKAIRLALDHGIDIVFLDSRGNPFGRLFHSEPVKTVETRKAQYLAILKGEEEIPREIIKSKIKNQANHIKFWFKKLGIEGKDYKEIEGKDDDEATAARYYWHALGRIIPMKGRDPESTDPFNVSFNYAYAILYSNIQRVLQLVGLDPYAGFIHKDRSGKPSLVYDFSEMFKPVLVDYPLVSLYINGFIPNVKDGILDAESRKKIAEAVINAMNGKVKDEGGDVRTGIQAMRAYALKLASALRGEEKFKGFVKVW</sequence>
<gene>
    <name evidence="9 10" type="primary">cas1</name>
    <name evidence="10" type="ORF">D1869_14375</name>
</gene>
<keyword evidence="4 9" id="KW-0378">Hydrolase</keyword>
<dbReference type="EC" id="3.1.-.-" evidence="9"/>
<feature type="binding site" evidence="9">
    <location>
        <position position="156"/>
    </location>
    <ligand>
        <name>Mn(2+)</name>
        <dbReference type="ChEBI" id="CHEBI:29035"/>
    </ligand>
</feature>
<evidence type="ECO:0000313" key="10">
    <source>
        <dbReference type="EMBL" id="QGR18241.1"/>
    </source>
</evidence>
<name>A0A650CK45_SULOH</name>
<dbReference type="Proteomes" id="UP000427373">
    <property type="component" value="Chromosome"/>
</dbReference>
<evidence type="ECO:0000256" key="5">
    <source>
        <dbReference type="ARBA" id="ARBA00022842"/>
    </source>
</evidence>
<reference evidence="10 11" key="1">
    <citation type="submission" date="2019-10" db="EMBL/GenBank/DDBJ databases">
        <title>Genome Sequences from Six Type Strain Members of the Archaeal Family Sulfolobaceae: Acidianus ambivalens, Acidianus infernus, Metallosphaera prunae, Stygiolobus azoricus, Sulfolobus metallicus, and Sulfurisphaera ohwakuensis.</title>
        <authorList>
            <person name="Counts J.A."/>
            <person name="Kelly R.M."/>
        </authorList>
    </citation>
    <scope>NUCLEOTIDE SEQUENCE [LARGE SCALE GENOMIC DNA]</scope>
    <source>
        <strain evidence="10 11">TA-1</strain>
    </source>
</reference>
<dbReference type="InterPro" id="IPR050646">
    <property type="entry name" value="Cas1"/>
</dbReference>
<dbReference type="EMBL" id="CP045484">
    <property type="protein sequence ID" value="QGR18241.1"/>
    <property type="molecule type" value="Genomic_DNA"/>
</dbReference>
<evidence type="ECO:0000256" key="4">
    <source>
        <dbReference type="ARBA" id="ARBA00022801"/>
    </source>
</evidence>
<feature type="binding site" evidence="9">
    <location>
        <position position="216"/>
    </location>
    <ligand>
        <name>Mn(2+)</name>
        <dbReference type="ChEBI" id="CHEBI:29035"/>
    </ligand>
</feature>
<evidence type="ECO:0000256" key="6">
    <source>
        <dbReference type="ARBA" id="ARBA00023118"/>
    </source>
</evidence>
<dbReference type="OrthoDB" id="2216at2157"/>
<keyword evidence="1 9" id="KW-0540">Nuclease</keyword>
<accession>A0A650CK45</accession>
<dbReference type="GO" id="GO:0046872">
    <property type="term" value="F:metal ion binding"/>
    <property type="evidence" value="ECO:0007669"/>
    <property type="project" value="UniProtKB-UniRule"/>
</dbReference>
<comment type="subunit">
    <text evidence="9">Homodimer, forms a heterotetramer with a Cas2 homodimer.</text>
</comment>
<evidence type="ECO:0000313" key="11">
    <source>
        <dbReference type="Proteomes" id="UP000427373"/>
    </source>
</evidence>
<dbReference type="InterPro" id="IPR042206">
    <property type="entry name" value="CRISPR-assoc_Cas1_C"/>
</dbReference>
<comment type="similarity">
    <text evidence="9">Belongs to the CRISPR-associated endonuclease Cas1 family.</text>
</comment>
<dbReference type="GO" id="GO:0016787">
    <property type="term" value="F:hydrolase activity"/>
    <property type="evidence" value="ECO:0007669"/>
    <property type="project" value="UniProtKB-KW"/>
</dbReference>
<dbReference type="InterPro" id="IPR002729">
    <property type="entry name" value="CRISPR-assoc_Cas1"/>
</dbReference>
<dbReference type="KEGG" id="soh:D1869_14375"/>
<evidence type="ECO:0000256" key="1">
    <source>
        <dbReference type="ARBA" id="ARBA00022722"/>
    </source>
</evidence>
<dbReference type="PANTHER" id="PTHR34353">
    <property type="entry name" value="CRISPR-ASSOCIATED ENDONUCLEASE CAS1 1"/>
    <property type="match status" value="1"/>
</dbReference>
<evidence type="ECO:0000256" key="3">
    <source>
        <dbReference type="ARBA" id="ARBA00022759"/>
    </source>
</evidence>
<dbReference type="AlphaFoldDB" id="A0A650CK45"/>
<dbReference type="Gene3D" id="3.100.10.20">
    <property type="entry name" value="CRISPR-associated endonuclease Cas1, N-terminal domain"/>
    <property type="match status" value="1"/>
</dbReference>
<proteinExistence type="inferred from homology"/>
<dbReference type="PANTHER" id="PTHR34353:SF2">
    <property type="entry name" value="CRISPR-ASSOCIATED ENDONUCLEASE CAS1 1"/>
    <property type="match status" value="1"/>
</dbReference>
<keyword evidence="6 9" id="KW-0051">Antiviral defense</keyword>
<organism evidence="10 11">
    <name type="scientific">Sulfurisphaera ohwakuensis</name>
    <dbReference type="NCBI Taxonomy" id="69656"/>
    <lineage>
        <taxon>Archaea</taxon>
        <taxon>Thermoproteota</taxon>
        <taxon>Thermoprotei</taxon>
        <taxon>Sulfolobales</taxon>
        <taxon>Sulfolobaceae</taxon>
        <taxon>Sulfurisphaera</taxon>
    </lineage>
</organism>
<evidence type="ECO:0000256" key="2">
    <source>
        <dbReference type="ARBA" id="ARBA00022723"/>
    </source>
</evidence>
<dbReference type="GO" id="GO:0003677">
    <property type="term" value="F:DNA binding"/>
    <property type="evidence" value="ECO:0007669"/>
    <property type="project" value="UniProtKB-KW"/>
</dbReference>
<feature type="binding site" evidence="9">
    <location>
        <position position="231"/>
    </location>
    <ligand>
        <name>Mn(2+)</name>
        <dbReference type="ChEBI" id="CHEBI:29035"/>
    </ligand>
</feature>
<dbReference type="CDD" id="cd09634">
    <property type="entry name" value="Cas1_I-II-III"/>
    <property type="match status" value="1"/>
</dbReference>
<keyword evidence="11" id="KW-1185">Reference proteome</keyword>